<keyword evidence="2" id="KW-1185">Reference proteome</keyword>
<dbReference type="Proteomes" id="UP000298517">
    <property type="component" value="Unassembled WGS sequence"/>
</dbReference>
<proteinExistence type="predicted"/>
<dbReference type="RefSeq" id="WP_134246639.1">
    <property type="nucleotide sequence ID" value="NZ_SNQI01000001.1"/>
</dbReference>
<reference evidence="1 2" key="1">
    <citation type="journal article" date="2011" name="J. Microbiol.">
        <title>Gramella jeungdoensis sp. nov., isolated from a solar saltern in Korea.</title>
        <authorList>
            <person name="Joung Y."/>
            <person name="Kim H."/>
            <person name="Jang T."/>
            <person name="Ahn T.S."/>
            <person name="Joh K."/>
        </authorList>
    </citation>
    <scope>NUCLEOTIDE SEQUENCE [LARGE SCALE GENOMIC DNA]</scope>
    <source>
        <strain evidence="1 2">KCTC 23123</strain>
    </source>
</reference>
<protein>
    <submittedName>
        <fullName evidence="1">Uncharacterized protein</fullName>
    </submittedName>
</protein>
<comment type="caution">
    <text evidence="1">The sequence shown here is derived from an EMBL/GenBank/DDBJ whole genome shotgun (WGS) entry which is preliminary data.</text>
</comment>
<dbReference type="OrthoDB" id="9961575at2"/>
<name>A0A4Y8AXA3_9FLAO</name>
<gene>
    <name evidence="1" type="ORF">E2488_01915</name>
</gene>
<organism evidence="1 2">
    <name type="scientific">Gramella jeungdoensis</name>
    <dbReference type="NCBI Taxonomy" id="708091"/>
    <lineage>
        <taxon>Bacteria</taxon>
        <taxon>Pseudomonadati</taxon>
        <taxon>Bacteroidota</taxon>
        <taxon>Flavobacteriia</taxon>
        <taxon>Flavobacteriales</taxon>
        <taxon>Flavobacteriaceae</taxon>
        <taxon>Christiangramia</taxon>
    </lineage>
</organism>
<accession>A0A4Y8AXA3</accession>
<dbReference type="EMBL" id="SNQI01000001">
    <property type="protein sequence ID" value="TEW76628.1"/>
    <property type="molecule type" value="Genomic_DNA"/>
</dbReference>
<evidence type="ECO:0000313" key="2">
    <source>
        <dbReference type="Proteomes" id="UP000298517"/>
    </source>
</evidence>
<dbReference type="AlphaFoldDB" id="A0A4Y8AXA3"/>
<evidence type="ECO:0000313" key="1">
    <source>
        <dbReference type="EMBL" id="TEW76628.1"/>
    </source>
</evidence>
<sequence>MKSTSKKLTALDSHLKLIKSNSESKKPNKKVINRIYINTLMPDFKYVNHLGELITPKKCVLL</sequence>